<dbReference type="STRING" id="379066.GAU_2364"/>
<evidence type="ECO:0000313" key="3">
    <source>
        <dbReference type="Proteomes" id="UP000002209"/>
    </source>
</evidence>
<organism evidence="2 3">
    <name type="scientific">Gemmatimonas aurantiaca (strain DSM 14586 / JCM 11422 / NBRC 100505 / T-27)</name>
    <dbReference type="NCBI Taxonomy" id="379066"/>
    <lineage>
        <taxon>Bacteria</taxon>
        <taxon>Pseudomonadati</taxon>
        <taxon>Gemmatimonadota</taxon>
        <taxon>Gemmatimonadia</taxon>
        <taxon>Gemmatimonadales</taxon>
        <taxon>Gemmatimonadaceae</taxon>
        <taxon>Gemmatimonas</taxon>
    </lineage>
</organism>
<name>C1AB00_GEMAT</name>
<dbReference type="HOGENOM" id="CLU_1208351_0_0_0"/>
<accession>C1AB00</accession>
<dbReference type="EMBL" id="AP009153">
    <property type="protein sequence ID" value="BAH39406.1"/>
    <property type="molecule type" value="Genomic_DNA"/>
</dbReference>
<dbReference type="eggNOG" id="ENOG5033JPM">
    <property type="taxonomic scope" value="Bacteria"/>
</dbReference>
<proteinExistence type="predicted"/>
<evidence type="ECO:0000313" key="2">
    <source>
        <dbReference type="EMBL" id="BAH39406.1"/>
    </source>
</evidence>
<gene>
    <name evidence="2" type="ordered locus">GAU_2364</name>
</gene>
<keyword evidence="1" id="KW-0732">Signal</keyword>
<keyword evidence="3" id="KW-1185">Reference proteome</keyword>
<dbReference type="OrthoDB" id="9855419at2"/>
<protein>
    <submittedName>
        <fullName evidence="2">Uncharacterized protein</fullName>
    </submittedName>
</protein>
<dbReference type="KEGG" id="gau:GAU_2364"/>
<dbReference type="RefSeq" id="WP_015894175.1">
    <property type="nucleotide sequence ID" value="NC_012489.1"/>
</dbReference>
<dbReference type="Proteomes" id="UP000002209">
    <property type="component" value="Chromosome"/>
</dbReference>
<feature type="signal peptide" evidence="1">
    <location>
        <begin position="1"/>
        <end position="25"/>
    </location>
</feature>
<reference evidence="3" key="1">
    <citation type="submission" date="2006-03" db="EMBL/GenBank/DDBJ databases">
        <title>Complete genome sequence of Gemmatimonas aurantiaca T-27 that represents a novel phylum Gemmatimonadetes.</title>
        <authorList>
            <person name="Takasaki K."/>
            <person name="Ichikawa N."/>
            <person name="Miura H."/>
            <person name="Matsushita S."/>
            <person name="Watanabe Y."/>
            <person name="Oguchi A."/>
            <person name="Ankai A."/>
            <person name="Yashiro I."/>
            <person name="Takahashi M."/>
            <person name="Terui Y."/>
            <person name="Fukui S."/>
            <person name="Yokoyama H."/>
            <person name="Tanikawa S."/>
            <person name="Hanada S."/>
            <person name="Kamagata Y."/>
            <person name="Fujita N."/>
        </authorList>
    </citation>
    <scope>NUCLEOTIDE SEQUENCE [LARGE SCALE GENOMIC DNA]</scope>
    <source>
        <strain evidence="3">T-27 / DSM 14586 / JCM 11422 / NBRC 100505</strain>
    </source>
</reference>
<dbReference type="AlphaFoldDB" id="C1AB00"/>
<sequence>MKTPMRFLFSTTRSMTAATATAATAAILALLTATACTSAEQSPADQAAKDQAAHVQDVVAAGGVVDSILPIAEHLRRFRAELPVVDSLQQASPSLEALVARLARAVSTNDTTDLNAMVLNRQEFAYLYYPDSPMSKPPYEAPPELLWGQILASSDKGARQLVNRLGGSTITVSKLRCPAAADTVGHNLVHARCEVQFSAPGKPMLEGNLFGSVIERDGRFKFMGFANRI</sequence>
<evidence type="ECO:0000256" key="1">
    <source>
        <dbReference type="SAM" id="SignalP"/>
    </source>
</evidence>
<feature type="chain" id="PRO_5002906791" evidence="1">
    <location>
        <begin position="26"/>
        <end position="229"/>
    </location>
</feature>